<organism evidence="3 4">
    <name type="scientific">Mycena rosella</name>
    <name type="common">Pink bonnet</name>
    <name type="synonym">Agaricus rosellus</name>
    <dbReference type="NCBI Taxonomy" id="1033263"/>
    <lineage>
        <taxon>Eukaryota</taxon>
        <taxon>Fungi</taxon>
        <taxon>Dikarya</taxon>
        <taxon>Basidiomycota</taxon>
        <taxon>Agaricomycotina</taxon>
        <taxon>Agaricomycetes</taxon>
        <taxon>Agaricomycetidae</taxon>
        <taxon>Agaricales</taxon>
        <taxon>Marasmiineae</taxon>
        <taxon>Mycenaceae</taxon>
        <taxon>Mycena</taxon>
    </lineage>
</organism>
<feature type="non-terminal residue" evidence="3">
    <location>
        <position position="1"/>
    </location>
</feature>
<reference evidence="3" key="1">
    <citation type="submission" date="2023-03" db="EMBL/GenBank/DDBJ databases">
        <title>Massive genome expansion in bonnet fungi (Mycena s.s.) driven by repeated elements and novel gene families across ecological guilds.</title>
        <authorList>
            <consortium name="Lawrence Berkeley National Laboratory"/>
            <person name="Harder C.B."/>
            <person name="Miyauchi S."/>
            <person name="Viragh M."/>
            <person name="Kuo A."/>
            <person name="Thoen E."/>
            <person name="Andreopoulos B."/>
            <person name="Lu D."/>
            <person name="Skrede I."/>
            <person name="Drula E."/>
            <person name="Henrissat B."/>
            <person name="Morin E."/>
            <person name="Kohler A."/>
            <person name="Barry K."/>
            <person name="LaButti K."/>
            <person name="Morin E."/>
            <person name="Salamov A."/>
            <person name="Lipzen A."/>
            <person name="Mereny Z."/>
            <person name="Hegedus B."/>
            <person name="Baldrian P."/>
            <person name="Stursova M."/>
            <person name="Weitz H."/>
            <person name="Taylor A."/>
            <person name="Grigoriev I.V."/>
            <person name="Nagy L.G."/>
            <person name="Martin F."/>
            <person name="Kauserud H."/>
        </authorList>
    </citation>
    <scope>NUCLEOTIDE SEQUENCE</scope>
    <source>
        <strain evidence="3">CBHHK067</strain>
    </source>
</reference>
<dbReference type="EMBL" id="JARKIE010000148">
    <property type="protein sequence ID" value="KAJ7675461.1"/>
    <property type="molecule type" value="Genomic_DNA"/>
</dbReference>
<evidence type="ECO:0000256" key="1">
    <source>
        <dbReference type="SAM" id="Coils"/>
    </source>
</evidence>
<keyword evidence="1" id="KW-0175">Coiled coil</keyword>
<feature type="region of interest" description="Disordered" evidence="2">
    <location>
        <begin position="22"/>
        <end position="56"/>
    </location>
</feature>
<evidence type="ECO:0000313" key="4">
    <source>
        <dbReference type="Proteomes" id="UP001221757"/>
    </source>
</evidence>
<keyword evidence="4" id="KW-1185">Reference proteome</keyword>
<evidence type="ECO:0000256" key="2">
    <source>
        <dbReference type="SAM" id="MobiDB-lite"/>
    </source>
</evidence>
<protein>
    <submittedName>
        <fullName evidence="3">Uncharacterized protein</fullName>
    </submittedName>
</protein>
<feature type="coiled-coil region" evidence="1">
    <location>
        <begin position="102"/>
        <end position="214"/>
    </location>
</feature>
<evidence type="ECO:0000313" key="3">
    <source>
        <dbReference type="EMBL" id="KAJ7675461.1"/>
    </source>
</evidence>
<proteinExistence type="predicted"/>
<dbReference type="Proteomes" id="UP001221757">
    <property type="component" value="Unassembled WGS sequence"/>
</dbReference>
<dbReference type="AlphaFoldDB" id="A0AAD7D2V2"/>
<gene>
    <name evidence="3" type="ORF">B0H17DRAFT_1080866</name>
</gene>
<sequence length="236" mass="25930">MRSKSTEPIASSDFEELDELLLTSSPSNCAQPSRSRFGVVPSSEPNSNAGPKLDRRSSGLFDIGRATVSALKNLVSGTQILDASEVQVQEALEAASLSQAELDFTQQELKKSRSECRDLKEQIRALQVDEAALEAASLSQAELHFTQQELRKSESECGDLKEHIRALQADGQHASLEAVIQRLKADVQNAQETIRRLKDEAEAFQTERANLLGISDQHSAYIGNAHAKIDELMQQN</sequence>
<comment type="caution">
    <text evidence="3">The sequence shown here is derived from an EMBL/GenBank/DDBJ whole genome shotgun (WGS) entry which is preliminary data.</text>
</comment>
<name>A0AAD7D2V2_MYCRO</name>
<accession>A0AAD7D2V2</accession>